<keyword evidence="1" id="KW-0808">Transferase</keyword>
<organism evidence="1 2">
    <name type="scientific">Shivajiella indica</name>
    <dbReference type="NCBI Taxonomy" id="872115"/>
    <lineage>
        <taxon>Bacteria</taxon>
        <taxon>Pseudomonadati</taxon>
        <taxon>Bacteroidota</taxon>
        <taxon>Cytophagia</taxon>
        <taxon>Cytophagales</taxon>
        <taxon>Cyclobacteriaceae</taxon>
        <taxon>Shivajiella</taxon>
    </lineage>
</organism>
<keyword evidence="2" id="KW-1185">Reference proteome</keyword>
<sequence>MSRVQSFLSKSFYSMVMLLLFFTCTSKEESSEEVSDSESEVAVQERMMVETGVQKLGSWVQFWKSIEPGFNPAAFNFERNEIFEELEWPEENYIVSESPFFPYLLANPEGGGFVDIYSYKVFVPTEGKPGFQPDSEVIYFKSNGMRERLLFIGPSGGFEDAVWVSPTHLLVAGFFEEEDGITPKLWLIDTVNKKYSIFKNPLHSTIYQKEGYLKQKLRNLEF</sequence>
<name>A0ABW5B3W2_9BACT</name>
<comment type="caution">
    <text evidence="1">The sequence shown here is derived from an EMBL/GenBank/DDBJ whole genome shotgun (WGS) entry which is preliminary data.</text>
</comment>
<protein>
    <submittedName>
        <fullName evidence="1">Bifunctional isocitrate dehydrogenase kinase/phosphatase</fullName>
    </submittedName>
</protein>
<dbReference type="Proteomes" id="UP001597414">
    <property type="component" value="Unassembled WGS sequence"/>
</dbReference>
<dbReference type="GO" id="GO:0016301">
    <property type="term" value="F:kinase activity"/>
    <property type="evidence" value="ECO:0007669"/>
    <property type="project" value="UniProtKB-KW"/>
</dbReference>
<evidence type="ECO:0000313" key="1">
    <source>
        <dbReference type="EMBL" id="MFD2200803.1"/>
    </source>
</evidence>
<dbReference type="EMBL" id="JBHUIV010000010">
    <property type="protein sequence ID" value="MFD2200803.1"/>
    <property type="molecule type" value="Genomic_DNA"/>
</dbReference>
<proteinExistence type="predicted"/>
<keyword evidence="1" id="KW-0418">Kinase</keyword>
<evidence type="ECO:0000313" key="2">
    <source>
        <dbReference type="Proteomes" id="UP001597414"/>
    </source>
</evidence>
<accession>A0ABW5B3W2</accession>
<dbReference type="RefSeq" id="WP_380800669.1">
    <property type="nucleotide sequence ID" value="NZ_JBHUIV010000010.1"/>
</dbReference>
<reference evidence="2" key="1">
    <citation type="journal article" date="2019" name="Int. J. Syst. Evol. Microbiol.">
        <title>The Global Catalogue of Microorganisms (GCM) 10K type strain sequencing project: providing services to taxonomists for standard genome sequencing and annotation.</title>
        <authorList>
            <consortium name="The Broad Institute Genomics Platform"/>
            <consortium name="The Broad Institute Genome Sequencing Center for Infectious Disease"/>
            <person name="Wu L."/>
            <person name="Ma J."/>
        </authorList>
    </citation>
    <scope>NUCLEOTIDE SEQUENCE [LARGE SCALE GENOMIC DNA]</scope>
    <source>
        <strain evidence="2">KCTC 19812</strain>
    </source>
</reference>
<gene>
    <name evidence="1" type="ORF">ACFSKV_04445</name>
</gene>